<dbReference type="SUPFAM" id="SSF69786">
    <property type="entry name" value="YggU-like"/>
    <property type="match status" value="1"/>
</dbReference>
<sequence>MLATVFAKPNARENLIEEIAVNKFKVSVTVAPEKGLANRKIIELLSEYLDTPKSQIILKSGARSRIKLFEINL</sequence>
<proteinExistence type="inferred from homology"/>
<name>A0A2M7W3F8_9BACT</name>
<comment type="similarity">
    <text evidence="1">Belongs to the UPF0235 family.</text>
</comment>
<evidence type="ECO:0000256" key="1">
    <source>
        <dbReference type="ARBA" id="ARBA00010364"/>
    </source>
</evidence>
<dbReference type="Pfam" id="PF02594">
    <property type="entry name" value="DUF167"/>
    <property type="match status" value="1"/>
</dbReference>
<reference evidence="3" key="1">
    <citation type="submission" date="2017-09" db="EMBL/GenBank/DDBJ databases">
        <title>Depth-based differentiation of microbial function through sediment-hosted aquifers and enrichment of novel symbionts in the deep terrestrial subsurface.</title>
        <authorList>
            <person name="Probst A.J."/>
            <person name="Ladd B."/>
            <person name="Jarett J.K."/>
            <person name="Geller-Mcgrath D.E."/>
            <person name="Sieber C.M.K."/>
            <person name="Emerson J.B."/>
            <person name="Anantharaman K."/>
            <person name="Thomas B.C."/>
            <person name="Malmstrom R."/>
            <person name="Stieglmeier M."/>
            <person name="Klingl A."/>
            <person name="Woyke T."/>
            <person name="Ryan C.M."/>
            <person name="Banfield J.F."/>
        </authorList>
    </citation>
    <scope>NUCLEOTIDE SEQUENCE [LARGE SCALE GENOMIC DNA]</scope>
</reference>
<dbReference type="NCBIfam" id="TIGR00251">
    <property type="entry name" value="DUF167 family protein"/>
    <property type="match status" value="1"/>
</dbReference>
<evidence type="ECO:0000313" key="3">
    <source>
        <dbReference type="Proteomes" id="UP000230137"/>
    </source>
</evidence>
<dbReference type="InterPro" id="IPR036591">
    <property type="entry name" value="YggU-like_sf"/>
</dbReference>
<dbReference type="PANTHER" id="PTHR13420">
    <property type="entry name" value="UPF0235 PROTEIN C15ORF40"/>
    <property type="match status" value="1"/>
</dbReference>
<comment type="caution">
    <text evidence="2">The sequence shown here is derived from an EMBL/GenBank/DDBJ whole genome shotgun (WGS) entry which is preliminary data.</text>
</comment>
<protein>
    <submittedName>
        <fullName evidence="2">Uncharacterized protein</fullName>
    </submittedName>
</protein>
<dbReference type="Proteomes" id="UP000230137">
    <property type="component" value="Unassembled WGS sequence"/>
</dbReference>
<dbReference type="GO" id="GO:0005737">
    <property type="term" value="C:cytoplasm"/>
    <property type="evidence" value="ECO:0007669"/>
    <property type="project" value="TreeGrafter"/>
</dbReference>
<dbReference type="InterPro" id="IPR003746">
    <property type="entry name" value="DUF167"/>
</dbReference>
<dbReference type="EMBL" id="PFQF01000041">
    <property type="protein sequence ID" value="PJA20032.1"/>
    <property type="molecule type" value="Genomic_DNA"/>
</dbReference>
<gene>
    <name evidence="2" type="ORF">COX60_02995</name>
</gene>
<evidence type="ECO:0000313" key="2">
    <source>
        <dbReference type="EMBL" id="PJA20032.1"/>
    </source>
</evidence>
<dbReference type="SMART" id="SM01152">
    <property type="entry name" value="DUF167"/>
    <property type="match status" value="1"/>
</dbReference>
<accession>A0A2M7W3F8</accession>
<dbReference type="AlphaFoldDB" id="A0A2M7W3F8"/>
<organism evidence="2 3">
    <name type="scientific">Candidatus Berkelbacteria bacterium CG_4_10_14_0_2_um_filter_35_9_33_12</name>
    <dbReference type="NCBI Taxonomy" id="1974499"/>
    <lineage>
        <taxon>Bacteria</taxon>
        <taxon>Candidatus Berkelbacteria</taxon>
    </lineage>
</organism>
<dbReference type="Gene3D" id="3.30.1200.10">
    <property type="entry name" value="YggU-like"/>
    <property type="match status" value="1"/>
</dbReference>
<dbReference type="PANTHER" id="PTHR13420:SF7">
    <property type="entry name" value="UPF0235 PROTEIN C15ORF40"/>
    <property type="match status" value="1"/>
</dbReference>